<proteinExistence type="predicted"/>
<gene>
    <name evidence="2" type="ORF">GCM10023346_43910</name>
</gene>
<sequence>MKHPTYTVAVAVALGLALAGCQPDAGPLTSGSPAAAPSPSRSELAAIVQAAVEDRNGTVLDTPPAMSLAREHMTAAYLSKRERDLSTVARSKAGFKAMGFWYTSFSTKITVESVEVAGSEASVRFKELTEEYQTSTANGPSSIPSGYSLVQTATFRSSGDAWQLDSISPNVHGGGLPMSVVEG</sequence>
<dbReference type="Proteomes" id="UP001500200">
    <property type="component" value="Unassembled WGS sequence"/>
</dbReference>
<accession>A0ABP9SQK2</accession>
<keyword evidence="1" id="KW-0732">Signal</keyword>
<dbReference type="EMBL" id="BAABKK010000033">
    <property type="protein sequence ID" value="GAA5200845.1"/>
    <property type="molecule type" value="Genomic_DNA"/>
</dbReference>
<reference evidence="3" key="1">
    <citation type="journal article" date="2019" name="Int. J. Syst. Evol. Microbiol.">
        <title>The Global Catalogue of Microorganisms (GCM) 10K type strain sequencing project: providing services to taxonomists for standard genome sequencing and annotation.</title>
        <authorList>
            <consortium name="The Broad Institute Genomics Platform"/>
            <consortium name="The Broad Institute Genome Sequencing Center for Infectious Disease"/>
            <person name="Wu L."/>
            <person name="Ma J."/>
        </authorList>
    </citation>
    <scope>NUCLEOTIDE SEQUENCE [LARGE SCALE GENOMIC DNA]</scope>
    <source>
        <strain evidence="3">JCM 18514</strain>
    </source>
</reference>
<evidence type="ECO:0000313" key="2">
    <source>
        <dbReference type="EMBL" id="GAA5200845.1"/>
    </source>
</evidence>
<comment type="caution">
    <text evidence="2">The sequence shown here is derived from an EMBL/GenBank/DDBJ whole genome shotgun (WGS) entry which is preliminary data.</text>
</comment>
<organism evidence="2 3">
    <name type="scientific">Arthrobacter gyeryongensis</name>
    <dbReference type="NCBI Taxonomy" id="1650592"/>
    <lineage>
        <taxon>Bacteria</taxon>
        <taxon>Bacillati</taxon>
        <taxon>Actinomycetota</taxon>
        <taxon>Actinomycetes</taxon>
        <taxon>Micrococcales</taxon>
        <taxon>Micrococcaceae</taxon>
        <taxon>Arthrobacter</taxon>
    </lineage>
</organism>
<protein>
    <recommendedName>
        <fullName evidence="4">DUF4440 domain-containing protein</fullName>
    </recommendedName>
</protein>
<evidence type="ECO:0000313" key="3">
    <source>
        <dbReference type="Proteomes" id="UP001500200"/>
    </source>
</evidence>
<keyword evidence="3" id="KW-1185">Reference proteome</keyword>
<feature type="chain" id="PRO_5045236641" description="DUF4440 domain-containing protein" evidence="1">
    <location>
        <begin position="20"/>
        <end position="183"/>
    </location>
</feature>
<feature type="signal peptide" evidence="1">
    <location>
        <begin position="1"/>
        <end position="19"/>
    </location>
</feature>
<dbReference type="RefSeq" id="WP_345452702.1">
    <property type="nucleotide sequence ID" value="NZ_BAABKK010000033.1"/>
</dbReference>
<dbReference type="PROSITE" id="PS51257">
    <property type="entry name" value="PROKAR_LIPOPROTEIN"/>
    <property type="match status" value="1"/>
</dbReference>
<name>A0ABP9SQK2_9MICC</name>
<evidence type="ECO:0008006" key="4">
    <source>
        <dbReference type="Google" id="ProtNLM"/>
    </source>
</evidence>
<evidence type="ECO:0000256" key="1">
    <source>
        <dbReference type="SAM" id="SignalP"/>
    </source>
</evidence>